<dbReference type="EMBL" id="WMIA01000014">
    <property type="protein sequence ID" value="MTF39614.1"/>
    <property type="molecule type" value="Genomic_DNA"/>
</dbReference>
<dbReference type="SUPFAM" id="SSF56112">
    <property type="entry name" value="Protein kinase-like (PK-like)"/>
    <property type="match status" value="1"/>
</dbReference>
<dbReference type="GO" id="GO:0004674">
    <property type="term" value="F:protein serine/threonine kinase activity"/>
    <property type="evidence" value="ECO:0007669"/>
    <property type="project" value="UniProtKB-UniRule"/>
</dbReference>
<evidence type="ECO:0000256" key="8">
    <source>
        <dbReference type="PIRNR" id="PIRNR000647"/>
    </source>
</evidence>
<proteinExistence type="inferred from homology"/>
<dbReference type="PROSITE" id="PS50011">
    <property type="entry name" value="PROTEIN_KINASE_DOM"/>
    <property type="match status" value="1"/>
</dbReference>
<dbReference type="RefSeq" id="WP_155084133.1">
    <property type="nucleotide sequence ID" value="NZ_WMIA01000014.1"/>
</dbReference>
<evidence type="ECO:0000313" key="11">
    <source>
        <dbReference type="EMBL" id="MTF39614.1"/>
    </source>
</evidence>
<evidence type="ECO:0000256" key="2">
    <source>
        <dbReference type="ARBA" id="ARBA00022679"/>
    </source>
</evidence>
<keyword evidence="4 8" id="KW-0418">Kinase</keyword>
<dbReference type="PIRSF" id="PIRSF000647">
    <property type="entry name" value="Ser/Thr_PK_SpkB"/>
    <property type="match status" value="1"/>
</dbReference>
<dbReference type="CDD" id="cd14014">
    <property type="entry name" value="STKc_PknB_like"/>
    <property type="match status" value="1"/>
</dbReference>
<evidence type="ECO:0000256" key="3">
    <source>
        <dbReference type="ARBA" id="ARBA00022741"/>
    </source>
</evidence>
<accession>A0A844GSY1</accession>
<evidence type="ECO:0000256" key="4">
    <source>
        <dbReference type="ARBA" id="ARBA00022777"/>
    </source>
</evidence>
<dbReference type="InterPro" id="IPR011009">
    <property type="entry name" value="Kinase-like_dom_sf"/>
</dbReference>
<dbReference type="Gene3D" id="2.160.20.80">
    <property type="entry name" value="E3 ubiquitin-protein ligase SopA"/>
    <property type="match status" value="1"/>
</dbReference>
<comment type="catalytic activity">
    <reaction evidence="7 8">
        <text>L-seryl-[protein] + ATP = O-phospho-L-seryl-[protein] + ADP + H(+)</text>
        <dbReference type="Rhea" id="RHEA:17989"/>
        <dbReference type="Rhea" id="RHEA-COMP:9863"/>
        <dbReference type="Rhea" id="RHEA-COMP:11604"/>
        <dbReference type="ChEBI" id="CHEBI:15378"/>
        <dbReference type="ChEBI" id="CHEBI:29999"/>
        <dbReference type="ChEBI" id="CHEBI:30616"/>
        <dbReference type="ChEBI" id="CHEBI:83421"/>
        <dbReference type="ChEBI" id="CHEBI:456216"/>
        <dbReference type="EC" id="2.7.11.1"/>
    </reaction>
</comment>
<keyword evidence="1 8" id="KW-0723">Serine/threonine-protein kinase</keyword>
<gene>
    <name evidence="11" type="ORF">GGC33_11840</name>
</gene>
<keyword evidence="3 8" id="KW-0547">Nucleotide-binding</keyword>
<reference evidence="11 12" key="1">
    <citation type="submission" date="2019-11" db="EMBL/GenBank/DDBJ databases">
        <title>Isolation of a new High Light Tolerant Cyanobacteria.</title>
        <authorList>
            <person name="Dobson Z."/>
            <person name="Vaughn N."/>
            <person name="Vaughn M."/>
            <person name="Fromme P."/>
            <person name="Mazor Y."/>
        </authorList>
    </citation>
    <scope>NUCLEOTIDE SEQUENCE [LARGE SCALE GENOMIC DNA]</scope>
    <source>
        <strain evidence="11 12">0216</strain>
    </source>
</reference>
<dbReference type="InterPro" id="IPR001646">
    <property type="entry name" value="5peptide_repeat"/>
</dbReference>
<dbReference type="NCBIfam" id="NF045510">
    <property type="entry name" value="4Cys_prefix_kin"/>
    <property type="match status" value="1"/>
</dbReference>
<dbReference type="PANTHER" id="PTHR24363">
    <property type="entry name" value="SERINE/THREONINE PROTEIN KINASE"/>
    <property type="match status" value="1"/>
</dbReference>
<dbReference type="PANTHER" id="PTHR24363:SF0">
    <property type="entry name" value="SERINE_THREONINE KINASE LIKE DOMAIN CONTAINING 1"/>
    <property type="match status" value="1"/>
</dbReference>
<comment type="caution">
    <text evidence="11">The sequence shown here is derived from an EMBL/GenBank/DDBJ whole genome shotgun (WGS) entry which is preliminary data.</text>
</comment>
<dbReference type="SMART" id="SM00220">
    <property type="entry name" value="S_TKc"/>
    <property type="match status" value="1"/>
</dbReference>
<evidence type="ECO:0000313" key="12">
    <source>
        <dbReference type="Proteomes" id="UP000437131"/>
    </source>
</evidence>
<dbReference type="Pfam" id="PF00805">
    <property type="entry name" value="Pentapeptide"/>
    <property type="match status" value="2"/>
</dbReference>
<dbReference type="Gene3D" id="1.10.510.10">
    <property type="entry name" value="Transferase(Phosphotransferase) domain 1"/>
    <property type="match status" value="1"/>
</dbReference>
<evidence type="ECO:0000256" key="9">
    <source>
        <dbReference type="PROSITE-ProRule" id="PRU10141"/>
    </source>
</evidence>
<dbReference type="EC" id="2.7.11.1" evidence="8"/>
<dbReference type="PROSITE" id="PS00107">
    <property type="entry name" value="PROTEIN_KINASE_ATP"/>
    <property type="match status" value="1"/>
</dbReference>
<sequence>MILSYCLNPDCSLPQNPSNLKICQNCGGDLILHGRYRAVKKIGKGGFGATFLSIDLSLPGNPLCVVKQLRPSANDPDAFEMALDLFEREAKTLGKLDHPQIPRLLDYFEQDKRFYLVQNWVKGKTLQQEVKKDGIFSETKVKKFLLEVLEILKYIHSLKIIHRDIKPANIIRREQDGRLVLIDFGAVKDQVNSHLAKTYGQTALTEFAVGTMGFAPPEQLAMRPFYASDIYALGATCLYLMSAKSPKDFPIDELTGELAWQREIKVSKSFEKVLSRMLEMNLRDRYKSADEVIKDLDIMPYAKELEEGMLNAQGKDKKEIEEKDNTSQNTHLSATSRLAMAIRARKSRQGKSKYITQVNPRTVLNAYLNGRRDFNGQNFNQFNFAQEEIPDINFRNCQLIRVNFEEANLEGANFYCANLAGARFFKANLTRVYFFKADLQSADLRNANLKSANLEGANLEGTNLCGANLTDANITEEQIQQSQTNWATIFPDGKRHIW</sequence>
<evidence type="ECO:0000256" key="5">
    <source>
        <dbReference type="ARBA" id="ARBA00022840"/>
    </source>
</evidence>
<dbReference type="SUPFAM" id="SSF141571">
    <property type="entry name" value="Pentapeptide repeat-like"/>
    <property type="match status" value="1"/>
</dbReference>
<comment type="catalytic activity">
    <reaction evidence="6 8">
        <text>L-threonyl-[protein] + ATP = O-phospho-L-threonyl-[protein] + ADP + H(+)</text>
        <dbReference type="Rhea" id="RHEA:46608"/>
        <dbReference type="Rhea" id="RHEA-COMP:11060"/>
        <dbReference type="Rhea" id="RHEA-COMP:11605"/>
        <dbReference type="ChEBI" id="CHEBI:15378"/>
        <dbReference type="ChEBI" id="CHEBI:30013"/>
        <dbReference type="ChEBI" id="CHEBI:30616"/>
        <dbReference type="ChEBI" id="CHEBI:61977"/>
        <dbReference type="ChEBI" id="CHEBI:456216"/>
        <dbReference type="EC" id="2.7.11.1"/>
    </reaction>
</comment>
<dbReference type="InterPro" id="IPR016252">
    <property type="entry name" value="Ser/Thr_kinase_SpkB"/>
</dbReference>
<evidence type="ECO:0000259" key="10">
    <source>
        <dbReference type="PROSITE" id="PS50011"/>
    </source>
</evidence>
<evidence type="ECO:0000256" key="7">
    <source>
        <dbReference type="ARBA" id="ARBA00048679"/>
    </source>
</evidence>
<organism evidence="11 12">
    <name type="scientific">Cyanobacterium aponinum 0216</name>
    <dbReference type="NCBI Taxonomy" id="2676140"/>
    <lineage>
        <taxon>Bacteria</taxon>
        <taxon>Bacillati</taxon>
        <taxon>Cyanobacteriota</taxon>
        <taxon>Cyanophyceae</taxon>
        <taxon>Oscillatoriophycideae</taxon>
        <taxon>Chroococcales</taxon>
        <taxon>Geminocystaceae</taxon>
        <taxon>Cyanobacterium</taxon>
    </lineage>
</organism>
<dbReference type="Pfam" id="PF00069">
    <property type="entry name" value="Pkinase"/>
    <property type="match status" value="1"/>
</dbReference>
<evidence type="ECO:0000256" key="6">
    <source>
        <dbReference type="ARBA" id="ARBA00047899"/>
    </source>
</evidence>
<dbReference type="GO" id="GO:0005524">
    <property type="term" value="F:ATP binding"/>
    <property type="evidence" value="ECO:0007669"/>
    <property type="project" value="UniProtKB-UniRule"/>
</dbReference>
<evidence type="ECO:0000256" key="1">
    <source>
        <dbReference type="ARBA" id="ARBA00022527"/>
    </source>
</evidence>
<keyword evidence="5 8" id="KW-0067">ATP-binding</keyword>
<feature type="domain" description="Protein kinase" evidence="10">
    <location>
        <begin position="36"/>
        <end position="302"/>
    </location>
</feature>
<protein>
    <recommendedName>
        <fullName evidence="8">Serine/threonine-protein kinase B</fullName>
        <ecNumber evidence="8">2.7.11.1</ecNumber>
    </recommendedName>
</protein>
<dbReference type="InterPro" id="IPR000719">
    <property type="entry name" value="Prot_kinase_dom"/>
</dbReference>
<keyword evidence="2 8" id="KW-0808">Transferase</keyword>
<feature type="binding site" evidence="9">
    <location>
        <position position="67"/>
    </location>
    <ligand>
        <name>ATP</name>
        <dbReference type="ChEBI" id="CHEBI:30616"/>
    </ligand>
</feature>
<comment type="similarity">
    <text evidence="8">Belongs to the protein kinase superfamily. Ser/Thr protein kinase family.</text>
</comment>
<dbReference type="AlphaFoldDB" id="A0A844GSY1"/>
<dbReference type="Proteomes" id="UP000437131">
    <property type="component" value="Unassembled WGS sequence"/>
</dbReference>
<name>A0A844GSY1_9CHRO</name>
<dbReference type="InterPro" id="IPR017441">
    <property type="entry name" value="Protein_kinase_ATP_BS"/>
</dbReference>